<dbReference type="EMBL" id="SRLO01006554">
    <property type="protein sequence ID" value="TNN28704.1"/>
    <property type="molecule type" value="Genomic_DNA"/>
</dbReference>
<protein>
    <submittedName>
        <fullName evidence="2">Uncharacterized protein</fullName>
    </submittedName>
</protein>
<sequence length="86" mass="9355">MAAQHSPAHLDRAGDPGDDPSPSPSPPPLRAALPLSKALSGCSECRWMSSSSWVPAAYFCVTLWIFFMCDSSEQRWVNALSHSVHL</sequence>
<evidence type="ECO:0000313" key="2">
    <source>
        <dbReference type="EMBL" id="TNN28704.1"/>
    </source>
</evidence>
<organism evidence="2 3">
    <name type="scientific">Liparis tanakae</name>
    <name type="common">Tanaka's snailfish</name>
    <dbReference type="NCBI Taxonomy" id="230148"/>
    <lineage>
        <taxon>Eukaryota</taxon>
        <taxon>Metazoa</taxon>
        <taxon>Chordata</taxon>
        <taxon>Craniata</taxon>
        <taxon>Vertebrata</taxon>
        <taxon>Euteleostomi</taxon>
        <taxon>Actinopterygii</taxon>
        <taxon>Neopterygii</taxon>
        <taxon>Teleostei</taxon>
        <taxon>Neoteleostei</taxon>
        <taxon>Acanthomorphata</taxon>
        <taxon>Eupercaria</taxon>
        <taxon>Perciformes</taxon>
        <taxon>Cottioidei</taxon>
        <taxon>Cottales</taxon>
        <taxon>Liparidae</taxon>
        <taxon>Liparis</taxon>
    </lineage>
</organism>
<keyword evidence="3" id="KW-1185">Reference proteome</keyword>
<feature type="compositionally biased region" description="Pro residues" evidence="1">
    <location>
        <begin position="19"/>
        <end position="29"/>
    </location>
</feature>
<evidence type="ECO:0000256" key="1">
    <source>
        <dbReference type="SAM" id="MobiDB-lite"/>
    </source>
</evidence>
<feature type="region of interest" description="Disordered" evidence="1">
    <location>
        <begin position="1"/>
        <end position="30"/>
    </location>
</feature>
<dbReference type="AlphaFoldDB" id="A0A4Z2EJT3"/>
<dbReference type="Proteomes" id="UP000314294">
    <property type="component" value="Unassembled WGS sequence"/>
</dbReference>
<accession>A0A4Z2EJT3</accession>
<evidence type="ECO:0000313" key="3">
    <source>
        <dbReference type="Proteomes" id="UP000314294"/>
    </source>
</evidence>
<proteinExistence type="predicted"/>
<reference evidence="2 3" key="1">
    <citation type="submission" date="2019-03" db="EMBL/GenBank/DDBJ databases">
        <title>First draft genome of Liparis tanakae, snailfish: a comprehensive survey of snailfish specific genes.</title>
        <authorList>
            <person name="Kim W."/>
            <person name="Song I."/>
            <person name="Jeong J.-H."/>
            <person name="Kim D."/>
            <person name="Kim S."/>
            <person name="Ryu S."/>
            <person name="Song J.Y."/>
            <person name="Lee S.K."/>
        </authorList>
    </citation>
    <scope>NUCLEOTIDE SEQUENCE [LARGE SCALE GENOMIC DNA]</scope>
    <source>
        <tissue evidence="2">Muscle</tissue>
    </source>
</reference>
<comment type="caution">
    <text evidence="2">The sequence shown here is derived from an EMBL/GenBank/DDBJ whole genome shotgun (WGS) entry which is preliminary data.</text>
</comment>
<gene>
    <name evidence="2" type="ORF">EYF80_061149</name>
</gene>
<name>A0A4Z2EJT3_9TELE</name>